<accession>A0ABY7E980</accession>
<dbReference type="InterPro" id="IPR018499">
    <property type="entry name" value="Tetraspanin/Peripherin"/>
</dbReference>
<comment type="similarity">
    <text evidence="2">Belongs to the tetraspanin (TM4SF) family.</text>
</comment>
<evidence type="ECO:0000256" key="6">
    <source>
        <dbReference type="SAM" id="MobiDB-lite"/>
    </source>
</evidence>
<proteinExistence type="inferred from homology"/>
<evidence type="ECO:0000256" key="7">
    <source>
        <dbReference type="SAM" id="Phobius"/>
    </source>
</evidence>
<evidence type="ECO:0000313" key="9">
    <source>
        <dbReference type="Proteomes" id="UP001164746"/>
    </source>
</evidence>
<reference evidence="8" key="1">
    <citation type="submission" date="2022-11" db="EMBL/GenBank/DDBJ databases">
        <title>Centuries of genome instability and evolution in soft-shell clam transmissible cancer (bioRxiv).</title>
        <authorList>
            <person name="Hart S.F.M."/>
            <person name="Yonemitsu M.A."/>
            <person name="Giersch R.M."/>
            <person name="Beal B.F."/>
            <person name="Arriagada G."/>
            <person name="Davis B.W."/>
            <person name="Ostrander E.A."/>
            <person name="Goff S.P."/>
            <person name="Metzger M.J."/>
        </authorList>
    </citation>
    <scope>NUCLEOTIDE SEQUENCE</scope>
    <source>
        <strain evidence="8">MELC-2E11</strain>
        <tissue evidence="8">Siphon/mantle</tissue>
    </source>
</reference>
<evidence type="ECO:0000256" key="1">
    <source>
        <dbReference type="ARBA" id="ARBA00004141"/>
    </source>
</evidence>
<gene>
    <name evidence="8" type="ORF">MAR_020323</name>
</gene>
<protein>
    <submittedName>
        <fullName evidence="8">CD9-like protein</fullName>
    </submittedName>
</protein>
<feature type="transmembrane region" description="Helical" evidence="7">
    <location>
        <begin position="70"/>
        <end position="93"/>
    </location>
</feature>
<sequence>MAKNPLSCGQQCTRVTLIALNVLFLLCGIALFVVGLVFRFGGNGLKEEIKPAFENIEINGYEFYDLVNSLAIIFIVAGAVVIVFSFLGFVGAACYVRGALVVYAVLICLALALELAGVILFFVLKNDFEKALKIGMQESIQKANEGDSDYRKGTEYLFESFECCHVSQERHNYTEGNSAQDDCYDAFTDWLKNYQGALVGVGIAVIIIERREREGLEEEEEKGGGGEEEMGEERGRRTRERRTQ</sequence>
<evidence type="ECO:0000313" key="8">
    <source>
        <dbReference type="EMBL" id="WAR04954.1"/>
    </source>
</evidence>
<organism evidence="8 9">
    <name type="scientific">Mya arenaria</name>
    <name type="common">Soft-shell clam</name>
    <dbReference type="NCBI Taxonomy" id="6604"/>
    <lineage>
        <taxon>Eukaryota</taxon>
        <taxon>Metazoa</taxon>
        <taxon>Spiralia</taxon>
        <taxon>Lophotrochozoa</taxon>
        <taxon>Mollusca</taxon>
        <taxon>Bivalvia</taxon>
        <taxon>Autobranchia</taxon>
        <taxon>Heteroconchia</taxon>
        <taxon>Euheterodonta</taxon>
        <taxon>Imparidentia</taxon>
        <taxon>Neoheterodontei</taxon>
        <taxon>Myida</taxon>
        <taxon>Myoidea</taxon>
        <taxon>Myidae</taxon>
        <taxon>Mya</taxon>
    </lineage>
</organism>
<dbReference type="Proteomes" id="UP001164746">
    <property type="component" value="Chromosome 5"/>
</dbReference>
<dbReference type="PIRSF" id="PIRSF002419">
    <property type="entry name" value="Tetraspanin"/>
    <property type="match status" value="1"/>
</dbReference>
<feature type="transmembrane region" description="Helical" evidence="7">
    <location>
        <begin position="12"/>
        <end position="38"/>
    </location>
</feature>
<feature type="transmembrane region" description="Helical" evidence="7">
    <location>
        <begin position="100"/>
        <end position="124"/>
    </location>
</feature>
<keyword evidence="3 7" id="KW-0812">Transmembrane</keyword>
<feature type="region of interest" description="Disordered" evidence="6">
    <location>
        <begin position="214"/>
        <end position="244"/>
    </location>
</feature>
<keyword evidence="5 7" id="KW-0472">Membrane</keyword>
<evidence type="ECO:0000256" key="5">
    <source>
        <dbReference type="ARBA" id="ARBA00023136"/>
    </source>
</evidence>
<keyword evidence="4 7" id="KW-1133">Transmembrane helix</keyword>
<dbReference type="PANTHER" id="PTHR19282">
    <property type="entry name" value="TETRASPANIN"/>
    <property type="match status" value="1"/>
</dbReference>
<dbReference type="PRINTS" id="PR00259">
    <property type="entry name" value="TMFOUR"/>
</dbReference>
<dbReference type="Pfam" id="PF00335">
    <property type="entry name" value="Tetraspanin"/>
    <property type="match status" value="1"/>
</dbReference>
<dbReference type="InterPro" id="IPR000301">
    <property type="entry name" value="Tetraspanin_animals"/>
</dbReference>
<dbReference type="PANTHER" id="PTHR19282:SF534">
    <property type="entry name" value="TETRASPANIN FAMILY-RELATED"/>
    <property type="match status" value="1"/>
</dbReference>
<evidence type="ECO:0000256" key="3">
    <source>
        <dbReference type="ARBA" id="ARBA00022692"/>
    </source>
</evidence>
<comment type="subcellular location">
    <subcellularLocation>
        <location evidence="1">Membrane</location>
        <topology evidence="1">Multi-pass membrane protein</topology>
    </subcellularLocation>
</comment>
<feature type="compositionally biased region" description="Acidic residues" evidence="6">
    <location>
        <begin position="215"/>
        <end position="231"/>
    </location>
</feature>
<evidence type="ECO:0000256" key="2">
    <source>
        <dbReference type="ARBA" id="ARBA00006840"/>
    </source>
</evidence>
<keyword evidence="9" id="KW-1185">Reference proteome</keyword>
<evidence type="ECO:0000256" key="4">
    <source>
        <dbReference type="ARBA" id="ARBA00022989"/>
    </source>
</evidence>
<name>A0ABY7E980_MYAAR</name>
<dbReference type="EMBL" id="CP111016">
    <property type="protein sequence ID" value="WAR04954.1"/>
    <property type="molecule type" value="Genomic_DNA"/>
</dbReference>